<comment type="caution">
    <text evidence="1">The sequence shown here is derived from an EMBL/GenBank/DDBJ whole genome shotgun (WGS) entry which is preliminary data.</text>
</comment>
<reference evidence="1 2" key="2">
    <citation type="journal article" date="2021" name="Curr. Genet.">
        <title>Genetic response to nitrogen starvation in the aggressive Eucalyptus foliar pathogen Teratosphaeria destructans.</title>
        <authorList>
            <person name="Havenga M."/>
            <person name="Wingfield B.D."/>
            <person name="Wingfield M.J."/>
            <person name="Dreyer L.L."/>
            <person name="Roets F."/>
            <person name="Aylward J."/>
        </authorList>
    </citation>
    <scope>NUCLEOTIDE SEQUENCE [LARGE SCALE GENOMIC DNA]</scope>
    <source>
        <strain evidence="1">CMW44962</strain>
    </source>
</reference>
<dbReference type="AlphaFoldDB" id="A0A9W7SW84"/>
<reference evidence="1 2" key="1">
    <citation type="journal article" date="2018" name="IMA Fungus">
        <title>IMA Genome-F 10: Nine draft genome sequences of Claviceps purpurea s.lat., including C. arundinis, C. humidiphila, and C. cf. spartinae, pseudomolecules for the pitch canker pathogen Fusarium circinatum, draft genome of Davidsoniella eucalypti, Grosmannia galeiformis, Quambalaria eucalypti, and Teratosphaeria destructans.</title>
        <authorList>
            <person name="Wingfield B.D."/>
            <person name="Liu M."/>
            <person name="Nguyen H.D."/>
            <person name="Lane F.A."/>
            <person name="Morgan S.W."/>
            <person name="De Vos L."/>
            <person name="Wilken P.M."/>
            <person name="Duong T.A."/>
            <person name="Aylward J."/>
            <person name="Coetzee M.P."/>
            <person name="Dadej K."/>
            <person name="De Beer Z.W."/>
            <person name="Findlay W."/>
            <person name="Havenga M."/>
            <person name="Kolarik M."/>
            <person name="Menzies J.G."/>
            <person name="Naidoo K."/>
            <person name="Pochopski O."/>
            <person name="Shoukouhi P."/>
            <person name="Santana Q.C."/>
            <person name="Seifert K.A."/>
            <person name="Soal N."/>
            <person name="Steenkamp E.T."/>
            <person name="Tatham C.T."/>
            <person name="van der Nest M.A."/>
            <person name="Wingfield M.J."/>
        </authorList>
    </citation>
    <scope>NUCLEOTIDE SEQUENCE [LARGE SCALE GENOMIC DNA]</scope>
    <source>
        <strain evidence="1">CMW44962</strain>
    </source>
</reference>
<proteinExistence type="predicted"/>
<protein>
    <submittedName>
        <fullName evidence="1">Uncharacterized protein</fullName>
    </submittedName>
</protein>
<name>A0A9W7SW84_9PEZI</name>
<gene>
    <name evidence="1" type="ORF">Tdes44962_MAKER08524</name>
</gene>
<keyword evidence="2" id="KW-1185">Reference proteome</keyword>
<evidence type="ECO:0000313" key="1">
    <source>
        <dbReference type="EMBL" id="KAH9835497.1"/>
    </source>
</evidence>
<sequence length="62" mass="6321">MGAVTVTMTVTRVLPSAEAEAVDERDVDLLLRGKTAMSVMGHEVEVTTAGAGASVVVVVVGH</sequence>
<organism evidence="1 2">
    <name type="scientific">Teratosphaeria destructans</name>
    <dbReference type="NCBI Taxonomy" id="418781"/>
    <lineage>
        <taxon>Eukaryota</taxon>
        <taxon>Fungi</taxon>
        <taxon>Dikarya</taxon>
        <taxon>Ascomycota</taxon>
        <taxon>Pezizomycotina</taxon>
        <taxon>Dothideomycetes</taxon>
        <taxon>Dothideomycetidae</taxon>
        <taxon>Mycosphaerellales</taxon>
        <taxon>Teratosphaeriaceae</taxon>
        <taxon>Teratosphaeria</taxon>
    </lineage>
</organism>
<evidence type="ECO:0000313" key="2">
    <source>
        <dbReference type="Proteomes" id="UP001138500"/>
    </source>
</evidence>
<accession>A0A9W7SW84</accession>
<dbReference type="EMBL" id="RIBY02000913">
    <property type="protein sequence ID" value="KAH9835497.1"/>
    <property type="molecule type" value="Genomic_DNA"/>
</dbReference>
<dbReference type="Proteomes" id="UP001138500">
    <property type="component" value="Unassembled WGS sequence"/>
</dbReference>